<gene>
    <name evidence="8" type="ORF">ACFQJ4_12630</name>
</gene>
<organism evidence="8 9">
    <name type="scientific">Halosegnis marinus</name>
    <dbReference type="NCBI Taxonomy" id="3034023"/>
    <lineage>
        <taxon>Archaea</taxon>
        <taxon>Methanobacteriati</taxon>
        <taxon>Methanobacteriota</taxon>
        <taxon>Stenosarchaea group</taxon>
        <taxon>Halobacteria</taxon>
        <taxon>Halobacteriales</taxon>
        <taxon>Natronomonadaceae</taxon>
        <taxon>Halosegnis</taxon>
    </lineage>
</organism>
<evidence type="ECO:0000259" key="7">
    <source>
        <dbReference type="Pfam" id="PF00127"/>
    </source>
</evidence>
<keyword evidence="3" id="KW-0479">Metal-binding</keyword>
<evidence type="ECO:0000256" key="5">
    <source>
        <dbReference type="ARBA" id="ARBA00023008"/>
    </source>
</evidence>
<evidence type="ECO:0000256" key="1">
    <source>
        <dbReference type="ARBA" id="ARBA00004370"/>
    </source>
</evidence>
<dbReference type="Gene3D" id="2.60.40.420">
    <property type="entry name" value="Cupredoxins - blue copper proteins"/>
    <property type="match status" value="1"/>
</dbReference>
<dbReference type="PROSITE" id="PS51257">
    <property type="entry name" value="PROKAR_LIPOPROTEIN"/>
    <property type="match status" value="1"/>
</dbReference>
<dbReference type="PANTHER" id="PTHR34192:SF10">
    <property type="entry name" value="PLASTOCYANIN MAJOR ISOFORM, CHLOROPLASTIC-RELATED"/>
    <property type="match status" value="1"/>
</dbReference>
<sequence length="135" mass="14234">MDRRTFLAALGTGATAALAGCGTSLADSDYDVEMTANRFRPAEITVSVGETVTWGNPGSRGHSVTAYGGQIPEDADYWASGGLGSESDARARYPQEGHVASGETYSHTFEVAGDHEYFCIPHERGGMVGTVVVEE</sequence>
<dbReference type="GO" id="GO:0016020">
    <property type="term" value="C:membrane"/>
    <property type="evidence" value="ECO:0007669"/>
    <property type="project" value="UniProtKB-SubCell"/>
</dbReference>
<dbReference type="Pfam" id="PF00127">
    <property type="entry name" value="Copper-bind"/>
    <property type="match status" value="1"/>
</dbReference>
<dbReference type="RefSeq" id="WP_276234316.1">
    <property type="nucleotide sequence ID" value="NZ_CP119802.1"/>
</dbReference>
<dbReference type="InterPro" id="IPR008972">
    <property type="entry name" value="Cupredoxin"/>
</dbReference>
<comment type="subcellular location">
    <subcellularLocation>
        <location evidence="1">Membrane</location>
    </subcellularLocation>
</comment>
<evidence type="ECO:0000256" key="2">
    <source>
        <dbReference type="ARBA" id="ARBA00022448"/>
    </source>
</evidence>
<dbReference type="GO" id="GO:0046872">
    <property type="term" value="F:metal ion binding"/>
    <property type="evidence" value="ECO:0007669"/>
    <property type="project" value="UniProtKB-KW"/>
</dbReference>
<comment type="caution">
    <text evidence="8">The sequence shown here is derived from an EMBL/GenBank/DDBJ whole genome shotgun (WGS) entry which is preliminary data.</text>
</comment>
<evidence type="ECO:0000256" key="6">
    <source>
        <dbReference type="ARBA" id="ARBA00023136"/>
    </source>
</evidence>
<keyword evidence="9" id="KW-1185">Reference proteome</keyword>
<dbReference type="InterPro" id="IPR000923">
    <property type="entry name" value="BlueCu_1"/>
</dbReference>
<name>A0ABD5ZRU2_9EURY</name>
<dbReference type="Proteomes" id="UP001596398">
    <property type="component" value="Unassembled WGS sequence"/>
</dbReference>
<feature type="domain" description="Blue (type 1) copper" evidence="7">
    <location>
        <begin position="31"/>
        <end position="134"/>
    </location>
</feature>
<accession>A0ABD5ZRU2</accession>
<dbReference type="EMBL" id="JBHTAP010000001">
    <property type="protein sequence ID" value="MFC7236163.1"/>
    <property type="molecule type" value="Genomic_DNA"/>
</dbReference>
<dbReference type="AlphaFoldDB" id="A0ABD5ZRU2"/>
<keyword evidence="5" id="KW-0186">Copper</keyword>
<evidence type="ECO:0000256" key="3">
    <source>
        <dbReference type="ARBA" id="ARBA00022723"/>
    </source>
</evidence>
<keyword evidence="6" id="KW-0472">Membrane</keyword>
<proteinExistence type="predicted"/>
<evidence type="ECO:0000256" key="4">
    <source>
        <dbReference type="ARBA" id="ARBA00022982"/>
    </source>
</evidence>
<protein>
    <submittedName>
        <fullName evidence="8">Plastocyanin/azurin family copper-binding protein</fullName>
    </submittedName>
</protein>
<keyword evidence="2" id="KW-0813">Transport</keyword>
<dbReference type="SUPFAM" id="SSF49503">
    <property type="entry name" value="Cupredoxins"/>
    <property type="match status" value="1"/>
</dbReference>
<evidence type="ECO:0000313" key="8">
    <source>
        <dbReference type="EMBL" id="MFC7236163.1"/>
    </source>
</evidence>
<keyword evidence="4" id="KW-0249">Electron transport</keyword>
<reference evidence="8 9" key="1">
    <citation type="journal article" date="2019" name="Int. J. Syst. Evol. Microbiol.">
        <title>The Global Catalogue of Microorganisms (GCM) 10K type strain sequencing project: providing services to taxonomists for standard genome sequencing and annotation.</title>
        <authorList>
            <consortium name="The Broad Institute Genomics Platform"/>
            <consortium name="The Broad Institute Genome Sequencing Center for Infectious Disease"/>
            <person name="Wu L."/>
            <person name="Ma J."/>
        </authorList>
    </citation>
    <scope>NUCLEOTIDE SEQUENCE [LARGE SCALE GENOMIC DNA]</scope>
    <source>
        <strain evidence="8 9">DT85</strain>
    </source>
</reference>
<dbReference type="GeneID" id="79267871"/>
<evidence type="ECO:0000313" key="9">
    <source>
        <dbReference type="Proteomes" id="UP001596398"/>
    </source>
</evidence>
<dbReference type="PANTHER" id="PTHR34192">
    <property type="entry name" value="PLASTOCYANIN MAJOR ISOFORM, CHLOROPLASTIC-RELATED"/>
    <property type="match status" value="1"/>
</dbReference>